<sequence>MGLMPPTSGRNRTSLAVALRNTTFVTPNNTLHTFVHCQGVFSCDLETLYTRSHPVIAWVPTLPTYLAQPCSYSLSGTNKMYGDQRNSYRHAYAR</sequence>
<proteinExistence type="predicted"/>
<dbReference type="AlphaFoldDB" id="A0A5N6SUS0"/>
<name>A0A5N6SUS0_ASPPS</name>
<evidence type="ECO:0000313" key="2">
    <source>
        <dbReference type="Proteomes" id="UP000325672"/>
    </source>
</evidence>
<keyword evidence="2" id="KW-1185">Reference proteome</keyword>
<dbReference type="OrthoDB" id="10411787at2759"/>
<dbReference type="GeneID" id="43638545"/>
<gene>
    <name evidence="1" type="ORF">BDV38DRAFT_244625</name>
</gene>
<evidence type="ECO:0000313" key="1">
    <source>
        <dbReference type="EMBL" id="KAE8138428.1"/>
    </source>
</evidence>
<reference evidence="1 2" key="1">
    <citation type="submission" date="2019-04" db="EMBL/GenBank/DDBJ databases">
        <title>Friends and foes A comparative genomics study of 23 Aspergillus species from section Flavi.</title>
        <authorList>
            <consortium name="DOE Joint Genome Institute"/>
            <person name="Kjaerbolling I."/>
            <person name="Vesth T."/>
            <person name="Frisvad J.C."/>
            <person name="Nybo J.L."/>
            <person name="Theobald S."/>
            <person name="Kildgaard S."/>
            <person name="Isbrandt T."/>
            <person name="Kuo A."/>
            <person name="Sato A."/>
            <person name="Lyhne E.K."/>
            <person name="Kogle M.E."/>
            <person name="Wiebenga A."/>
            <person name="Kun R.S."/>
            <person name="Lubbers R.J."/>
            <person name="Makela M.R."/>
            <person name="Barry K."/>
            <person name="Chovatia M."/>
            <person name="Clum A."/>
            <person name="Daum C."/>
            <person name="Haridas S."/>
            <person name="He G."/>
            <person name="LaButti K."/>
            <person name="Lipzen A."/>
            <person name="Mondo S."/>
            <person name="Riley R."/>
            <person name="Salamov A."/>
            <person name="Simmons B.A."/>
            <person name="Magnuson J.K."/>
            <person name="Henrissat B."/>
            <person name="Mortensen U.H."/>
            <person name="Larsen T.O."/>
            <person name="Devries R.P."/>
            <person name="Grigoriev I.V."/>
            <person name="Machida M."/>
            <person name="Baker S.E."/>
            <person name="Andersen M.R."/>
        </authorList>
    </citation>
    <scope>NUCLEOTIDE SEQUENCE [LARGE SCALE GENOMIC DNA]</scope>
    <source>
        <strain evidence="1 2">CBS 117625</strain>
    </source>
</reference>
<dbReference type="Proteomes" id="UP000325672">
    <property type="component" value="Unassembled WGS sequence"/>
</dbReference>
<dbReference type="RefSeq" id="XP_031914491.1">
    <property type="nucleotide sequence ID" value="XM_032054335.1"/>
</dbReference>
<accession>A0A5N6SUS0</accession>
<dbReference type="EMBL" id="ML743571">
    <property type="protein sequence ID" value="KAE8138428.1"/>
    <property type="molecule type" value="Genomic_DNA"/>
</dbReference>
<protein>
    <submittedName>
        <fullName evidence="1">Uncharacterized protein</fullName>
    </submittedName>
</protein>
<organism evidence="1 2">
    <name type="scientific">Aspergillus pseudotamarii</name>
    <dbReference type="NCBI Taxonomy" id="132259"/>
    <lineage>
        <taxon>Eukaryota</taxon>
        <taxon>Fungi</taxon>
        <taxon>Dikarya</taxon>
        <taxon>Ascomycota</taxon>
        <taxon>Pezizomycotina</taxon>
        <taxon>Eurotiomycetes</taxon>
        <taxon>Eurotiomycetidae</taxon>
        <taxon>Eurotiales</taxon>
        <taxon>Aspergillaceae</taxon>
        <taxon>Aspergillus</taxon>
        <taxon>Aspergillus subgen. Circumdati</taxon>
    </lineage>
</organism>